<dbReference type="PANTHER" id="PTHR22945">
    <property type="entry name" value="SERPENTINE RECEPTOR, CLASS D DELTA"/>
    <property type="match status" value="1"/>
</dbReference>
<sequence length="288" mass="32403">MLLSFLFDSADSNRFVPLLNVYFHVYVVLGLLLQALLLLLIITKSPTSLADLKLFLYNTTLCQIANILETYFLQFRALSNSTTLAVLANGPCRIFGPETCFATYHIFVIIPFTATWNFEIVKIQSEQEHSSHSLTIYSPYPGFSETQSFRFLFNTGLIALGSYVVPLISIITIRKILIVTKGHSKMSKKSKHQGLACQILLPLISYLPIITFYLITQFTAEEFLITEHLLNVMTSFPALIDPLISFYFIVPYRVVILRIINTKIVNSTVEISVHVPPAVSNRATGAVQ</sequence>
<dbReference type="AlphaFoldDB" id="A0A8R1HRW1"/>
<keyword evidence="5 6" id="KW-0472">Membrane</keyword>
<feature type="transmembrane region" description="Helical" evidence="6">
    <location>
        <begin position="194"/>
        <end position="216"/>
    </location>
</feature>
<evidence type="ECO:0000256" key="4">
    <source>
        <dbReference type="ARBA" id="ARBA00022989"/>
    </source>
</evidence>
<evidence type="ECO:0000256" key="1">
    <source>
        <dbReference type="ARBA" id="ARBA00004141"/>
    </source>
</evidence>
<name>A0A8R1HRW1_CAEJA</name>
<feature type="transmembrane region" description="Helical" evidence="6">
    <location>
        <begin position="20"/>
        <end position="42"/>
    </location>
</feature>
<feature type="transmembrane region" description="Helical" evidence="6">
    <location>
        <begin position="228"/>
        <end position="250"/>
    </location>
</feature>
<comment type="similarity">
    <text evidence="2">Belongs to the nematode receptor-like protein srd family.</text>
</comment>
<feature type="transmembrane region" description="Helical" evidence="6">
    <location>
        <begin position="151"/>
        <end position="173"/>
    </location>
</feature>
<proteinExistence type="inferred from homology"/>
<dbReference type="Pfam" id="PF10317">
    <property type="entry name" value="7TM_GPCR_Srd"/>
    <property type="match status" value="1"/>
</dbReference>
<comment type="subcellular location">
    <subcellularLocation>
        <location evidence="1">Membrane</location>
        <topology evidence="1">Multi-pass membrane protein</topology>
    </subcellularLocation>
</comment>
<evidence type="ECO:0000313" key="7">
    <source>
        <dbReference type="EnsemblMetazoa" id="CJA05419.1"/>
    </source>
</evidence>
<dbReference type="EnsemblMetazoa" id="CJA05419.1">
    <property type="protein sequence ID" value="CJA05419.1"/>
    <property type="gene ID" value="WBGene00124623"/>
</dbReference>
<dbReference type="PANTHER" id="PTHR22945:SF48">
    <property type="entry name" value="SERPENTINE RECEPTOR, CLASS D (DELTA)"/>
    <property type="match status" value="1"/>
</dbReference>
<evidence type="ECO:0000256" key="2">
    <source>
        <dbReference type="ARBA" id="ARBA00009166"/>
    </source>
</evidence>
<protein>
    <submittedName>
        <fullName evidence="7">Uncharacterized protein</fullName>
    </submittedName>
</protein>
<accession>A0A8R1HRW1</accession>
<organism evidence="7 8">
    <name type="scientific">Caenorhabditis japonica</name>
    <dbReference type="NCBI Taxonomy" id="281687"/>
    <lineage>
        <taxon>Eukaryota</taxon>
        <taxon>Metazoa</taxon>
        <taxon>Ecdysozoa</taxon>
        <taxon>Nematoda</taxon>
        <taxon>Chromadorea</taxon>
        <taxon>Rhabditida</taxon>
        <taxon>Rhabditina</taxon>
        <taxon>Rhabditomorpha</taxon>
        <taxon>Rhabditoidea</taxon>
        <taxon>Rhabditidae</taxon>
        <taxon>Peloderinae</taxon>
        <taxon>Caenorhabditis</taxon>
    </lineage>
</organism>
<evidence type="ECO:0000256" key="6">
    <source>
        <dbReference type="SAM" id="Phobius"/>
    </source>
</evidence>
<keyword evidence="4 6" id="KW-1133">Transmembrane helix</keyword>
<evidence type="ECO:0000313" key="8">
    <source>
        <dbReference type="Proteomes" id="UP000005237"/>
    </source>
</evidence>
<evidence type="ECO:0000256" key="5">
    <source>
        <dbReference type="ARBA" id="ARBA00023136"/>
    </source>
</evidence>
<reference evidence="7" key="2">
    <citation type="submission" date="2022-06" db="UniProtKB">
        <authorList>
            <consortium name="EnsemblMetazoa"/>
        </authorList>
    </citation>
    <scope>IDENTIFICATION</scope>
    <source>
        <strain evidence="7">DF5081</strain>
    </source>
</reference>
<dbReference type="GO" id="GO:0016020">
    <property type="term" value="C:membrane"/>
    <property type="evidence" value="ECO:0007669"/>
    <property type="project" value="UniProtKB-SubCell"/>
</dbReference>
<evidence type="ECO:0000256" key="3">
    <source>
        <dbReference type="ARBA" id="ARBA00022692"/>
    </source>
</evidence>
<keyword evidence="8" id="KW-1185">Reference proteome</keyword>
<dbReference type="Proteomes" id="UP000005237">
    <property type="component" value="Unassembled WGS sequence"/>
</dbReference>
<keyword evidence="3 6" id="KW-0812">Transmembrane</keyword>
<reference evidence="8" key="1">
    <citation type="submission" date="2010-08" db="EMBL/GenBank/DDBJ databases">
        <authorList>
            <consortium name="Caenorhabditis japonica Sequencing Consortium"/>
            <person name="Wilson R.K."/>
        </authorList>
    </citation>
    <scope>NUCLEOTIDE SEQUENCE [LARGE SCALE GENOMIC DNA]</scope>
    <source>
        <strain evidence="8">DF5081</strain>
    </source>
</reference>
<dbReference type="InterPro" id="IPR019421">
    <property type="entry name" value="7TM_GPCR_serpentine_rcpt_Srd"/>
</dbReference>
<dbReference type="InterPro" id="IPR050920">
    <property type="entry name" value="Nematode_rcpt-like_delta"/>
</dbReference>
<feature type="transmembrane region" description="Helical" evidence="6">
    <location>
        <begin position="54"/>
        <end position="73"/>
    </location>
</feature>